<dbReference type="InterPro" id="IPR036064">
    <property type="entry name" value="MYSc_Myo18"/>
</dbReference>
<dbReference type="PROSITE" id="PS51456">
    <property type="entry name" value="MYOSIN_MOTOR"/>
    <property type="match status" value="1"/>
</dbReference>
<feature type="compositionally biased region" description="Low complexity" evidence="8">
    <location>
        <begin position="2318"/>
        <end position="2334"/>
    </location>
</feature>
<dbReference type="InterPro" id="IPR027417">
    <property type="entry name" value="P-loop_NTPase"/>
</dbReference>
<sequence length="2385" mass="264456">MAISSRLALWEQKGSGSLGRCSRMRQPGERHELGGGELWCPQKAQAEPREEDRSPPSASPPLPFSIIPGGFIKQLVRQNEKESKALRLKEEVASDSQEDPPGKLEVGPVQQLVIKEDDRLEGGGSMTSSRGQLTQGRLNGEKPSAEGRVALPEKKTLPFRIGPPRRNAKLFGPDPAPAAPPKVEEKAPLATAPAAEASEGPPDSRPGTAAAWGKGLESPRKEMAQGRTKPRRGARGTGKRKETGADGEELGEERGKGEGEGDVAEGKKGPGEALAAASQERGDARKGPEEAQQAEAPAGGGGEQGPPGTAAEVEGGLEEAAKVLAREGREDPEESPDSSQVSEDIWFETEKVWLVQKENFALATELRPDVGTPELPPGTVRARLDADGSIVEVDEEEVQKANPSSLDCTEDLAALVSLNEASVIHVLHQRCQAQLPYTFAGPHLVALRPAPSLANSSRKAFQGRRDRMSPHIFAVAHRAYWRMLMQRQDQAIVPLGRSNTGKTAACQSILEYLVATAGSVDNRVTVEKIQAVFTVLRAFGTVPAGPNGASTRFSMVMALDFSASGHVTAVHLQTMLLERARVAQQPEGEGTFNVFSQMLAGLDLDQRSTLHLHQMAENSYFGIRASLKGEEKREAVAAFTQLQAALGTLGVEAAEQEALWRVLAGIYHLGAAGVCKVGRKQFLKFEWANRAADVLGCEAEELTTAVFKHHLQRILDQVTTGAGLEESSDGPKLSGVECLQGMAAGLYEELFAAVVMLINRSFSSSHLSMASLMVVDTPGFLSPRHQKGERAATFEEFCHNYGQERLQGLFYTASLESEVGRYREESVEVPFELPELSPAATVALVDQNPSQMLLSPGGPSEGPQGLLWILDEEALVQGSSDSRALDRLCSAFGKEEQGVLRRCEQPLQFEVAHRLGKDPVRYDATGWVSKAKWNLSVQNAIQLLQRSTIGSLRKVFLPRAHVPLLCRSVAGWEGHSQQALQRIGCVRKTFTSSFATVKKRSVCAQIKLQLDALSNLVKRSQLHFLHCLDPGMPEEPRPPTEASEAAPGPAWDIPTLRAQLSGSLILEALRLYRIGYADRMELAQFRRRFQGLAQPEMRRFTSAYELTDEKKALEELFRALDLEKKSLAVGHTQVFLKAGVLPRLEKQREKLVSQSLVLLQAACRGLLSRQRFQRLKIQGLAARCIQKNLAVYRAVQSWPWWQLMCGIRPLLTISLAEGQLQVKEEELAMLQKKLENSEVSRQELQQNTELLETKVIDLTAELSDERLKGDVACRVLDAERAERLRASKEAKELQGKQLQLQKRLEEAEKQLGETQQQLQLREIEANSSAKGDEWQMRLDCAETETAFLRKRIAQLEERLQREQQSKADVEQKLSQVQQLYGEARRTAQQLKRKCKQLTCELEDTRVLMENQQIRNHELEKKQKKFDLQLAQALGESAFEKSLREKVAQENSSLQFQLGSLRQSLERKESDNKGLGQRVAALSSQVEGLSNTASLDAGGPAALQKKLWDLESRASEQQQELSQQTKAVEQLEQLHLRLELQLEQAKQIHRKELEDKEEELEDTRTSCQKRLRQLEMQWEQECDEKQALLREKRDLEGLVATLCEQIGHRDFDVEKRLRRDLKRTHALLADVQLLLETSGADPGPSGSQEEWAKLHSQWEDSAARCAEALESQKMLSLEVENLHSELETATRNKNLVDEQLYQLQHEKADLLKRIEEDQDDLNELMAKHKALIAQSATDIAQIRELQGQLEEVKKEKQALQERLQAAQARLSYLEQAMVERSIVSRQEALICDLENKMEFQSIQVKRFEALVLRLRDSVIRMGEELEKAKESEARERENAHYCRLRLEEMKADMSELAQRELEASRKQVDLEKQVDELSAVKQTLQADLETSIRRIADLQVALEEVQSSDEGETERESQLSLASSSSLSLNLESEGSVRSWLETGSGWTSPSAPSLAGSSSQLSVDGRSLPSLRANKDQEKSWQSTSLLSAKRKGYGRCGGDPESPPVGSLRRDSGRPQGDPKSEAAVSLSARRPVSSPAPAKETLPFSPFPSRKLSPSAEEDRLPLSSSALSEYVEGLRRERLKAQAPLEEASSLPIYQTTGAPFLRRRRTLKDNEDFQIDLEELGAKPGVDLVRSSSLRSISLDCGLRPSFSPVLKRASRFGSFDSLVQNTEDPYAKVASPILGGDVVGPSRPRPWRSCLEPSLEESLDFGKEPLTFQSKRLGEIPREGKDPFPCKIPTLSYERKTEADLDDFLPAIRKAQSTSSLSRGPKERKEGQRPPSVHFEDHIAPQRTFLTEIKTVLSPQRRAKEEAGKLSDSDSSSSGSVVSFKSADSIKCRPRVRRQEGEGCVGGQGSVEGVKVDPRSEAEGKEDDVTSIMMKYLGKE</sequence>
<dbReference type="InterPro" id="IPR001609">
    <property type="entry name" value="Myosin_head_motor_dom-like"/>
</dbReference>
<keyword evidence="6" id="KW-0009">Actin-binding</keyword>
<keyword evidence="11" id="KW-1185">Reference proteome</keyword>
<feature type="compositionally biased region" description="Basic and acidic residues" evidence="8">
    <location>
        <begin position="2009"/>
        <end position="2022"/>
    </location>
</feature>
<proteinExistence type="inferred from homology"/>
<dbReference type="Gene3D" id="1.20.120.720">
    <property type="entry name" value="Myosin VI head, motor domain, U50 subdomain"/>
    <property type="match status" value="1"/>
</dbReference>
<feature type="coiled-coil region" evidence="7">
    <location>
        <begin position="1213"/>
        <end position="1428"/>
    </location>
</feature>
<dbReference type="GO" id="GO:0032982">
    <property type="term" value="C:myosin filament"/>
    <property type="evidence" value="ECO:0007669"/>
    <property type="project" value="TreeGrafter"/>
</dbReference>
<dbReference type="SMART" id="SM00242">
    <property type="entry name" value="MYSc"/>
    <property type="match status" value="1"/>
</dbReference>
<dbReference type="PRINTS" id="PR00193">
    <property type="entry name" value="MYOSINHEAVY"/>
</dbReference>
<dbReference type="Pfam" id="PF00063">
    <property type="entry name" value="Myosin_head"/>
    <property type="match status" value="1"/>
</dbReference>
<dbReference type="PANTHER" id="PTHR45615">
    <property type="entry name" value="MYOSIN HEAVY CHAIN, NON-MUSCLE"/>
    <property type="match status" value="1"/>
</dbReference>
<feature type="region of interest" description="Disordered" evidence="8">
    <location>
        <begin position="1903"/>
        <end position="1927"/>
    </location>
</feature>
<feature type="region of interest" description="Disordered" evidence="8">
    <location>
        <begin position="82"/>
        <end position="320"/>
    </location>
</feature>
<dbReference type="GO" id="GO:0016460">
    <property type="term" value="C:myosin II complex"/>
    <property type="evidence" value="ECO:0007669"/>
    <property type="project" value="TreeGrafter"/>
</dbReference>
<dbReference type="SUPFAM" id="SSF52540">
    <property type="entry name" value="P-loop containing nucleoside triphosphate hydrolases"/>
    <property type="match status" value="1"/>
</dbReference>
<keyword evidence="3 7" id="KW-0175">Coiled coil</keyword>
<comment type="caution">
    <text evidence="6">Lacks conserved residue(s) required for the propagation of feature annotation.</text>
</comment>
<feature type="region of interest" description="Disordered" evidence="8">
    <location>
        <begin position="13"/>
        <end position="66"/>
    </location>
</feature>
<feature type="binding site" evidence="6">
    <location>
        <begin position="496"/>
        <end position="503"/>
    </location>
    <ligand>
        <name>ATP</name>
        <dbReference type="ChEBI" id="CHEBI:30616"/>
    </ligand>
</feature>
<feature type="compositionally biased region" description="Basic and acidic residues" evidence="8">
    <location>
        <begin position="2269"/>
        <end position="2288"/>
    </location>
</feature>
<feature type="compositionally biased region" description="Basic and acidic residues" evidence="8">
    <location>
        <begin position="2359"/>
        <end position="2368"/>
    </location>
</feature>
<evidence type="ECO:0000256" key="4">
    <source>
        <dbReference type="ARBA" id="ARBA00023123"/>
    </source>
</evidence>
<protein>
    <submittedName>
        <fullName evidence="10">Unconventional myosin-XVIIIb</fullName>
    </submittedName>
</protein>
<name>A0AAW1AQH7_CROAD</name>
<gene>
    <name evidence="10" type="ORF">NXF25_018198</name>
</gene>
<dbReference type="InterPro" id="IPR036961">
    <property type="entry name" value="Kinesin_motor_dom_sf"/>
</dbReference>
<dbReference type="Gene3D" id="6.20.240.20">
    <property type="match status" value="1"/>
</dbReference>
<evidence type="ECO:0000259" key="9">
    <source>
        <dbReference type="PROSITE" id="PS51456"/>
    </source>
</evidence>
<dbReference type="Proteomes" id="UP001474421">
    <property type="component" value="Unassembled WGS sequence"/>
</dbReference>
<dbReference type="GO" id="GO:0005737">
    <property type="term" value="C:cytoplasm"/>
    <property type="evidence" value="ECO:0007669"/>
    <property type="project" value="TreeGrafter"/>
</dbReference>
<feature type="coiled-coil region" evidence="7">
    <location>
        <begin position="1671"/>
        <end position="1775"/>
    </location>
</feature>
<feature type="region of interest" description="Disordered" evidence="8">
    <location>
        <begin position="1941"/>
        <end position="2065"/>
    </location>
</feature>
<comment type="similarity">
    <text evidence="6">Belongs to the TRAFAC class myosin-kinesin ATPase superfamily. Myosin family.</text>
</comment>
<evidence type="ECO:0000256" key="8">
    <source>
        <dbReference type="SAM" id="MobiDB-lite"/>
    </source>
</evidence>
<dbReference type="Gene3D" id="3.40.850.10">
    <property type="entry name" value="Kinesin motor domain"/>
    <property type="match status" value="1"/>
</dbReference>
<organism evidence="10 11">
    <name type="scientific">Crotalus adamanteus</name>
    <name type="common">Eastern diamondback rattlesnake</name>
    <dbReference type="NCBI Taxonomy" id="8729"/>
    <lineage>
        <taxon>Eukaryota</taxon>
        <taxon>Metazoa</taxon>
        <taxon>Chordata</taxon>
        <taxon>Craniata</taxon>
        <taxon>Vertebrata</taxon>
        <taxon>Euteleostomi</taxon>
        <taxon>Lepidosauria</taxon>
        <taxon>Squamata</taxon>
        <taxon>Bifurcata</taxon>
        <taxon>Unidentata</taxon>
        <taxon>Episquamata</taxon>
        <taxon>Toxicofera</taxon>
        <taxon>Serpentes</taxon>
        <taxon>Colubroidea</taxon>
        <taxon>Viperidae</taxon>
        <taxon>Crotalinae</taxon>
        <taxon>Crotalus</taxon>
    </lineage>
</organism>
<evidence type="ECO:0000313" key="10">
    <source>
        <dbReference type="EMBL" id="KAK9391809.1"/>
    </source>
</evidence>
<dbReference type="Gene3D" id="1.10.10.820">
    <property type="match status" value="1"/>
</dbReference>
<keyword evidence="1 6" id="KW-0547">Nucleotide-binding</keyword>
<feature type="compositionally biased region" description="Low complexity" evidence="8">
    <location>
        <begin position="188"/>
        <end position="201"/>
    </location>
</feature>
<feature type="region of interest" description="Disordered" evidence="8">
    <location>
        <begin position="2305"/>
        <end position="2372"/>
    </location>
</feature>
<feature type="compositionally biased region" description="Basic residues" evidence="8">
    <location>
        <begin position="228"/>
        <end position="238"/>
    </location>
</feature>
<accession>A0AAW1AQH7</accession>
<feature type="compositionally biased region" description="Basic and acidic residues" evidence="8">
    <location>
        <begin position="2307"/>
        <end position="2317"/>
    </location>
</feature>
<evidence type="ECO:0000256" key="5">
    <source>
        <dbReference type="ARBA" id="ARBA00023175"/>
    </source>
</evidence>
<feature type="region of interest" description="Disordered" evidence="8">
    <location>
        <begin position="2260"/>
        <end position="2288"/>
    </location>
</feature>
<feature type="compositionally biased region" description="Basic and acidic residues" evidence="8">
    <location>
        <begin position="139"/>
        <end position="156"/>
    </location>
</feature>
<evidence type="ECO:0000256" key="2">
    <source>
        <dbReference type="ARBA" id="ARBA00022840"/>
    </source>
</evidence>
<dbReference type="Gene3D" id="1.20.5.340">
    <property type="match status" value="1"/>
</dbReference>
<dbReference type="Gene3D" id="1.20.58.530">
    <property type="match status" value="1"/>
</dbReference>
<feature type="compositionally biased region" description="Low complexity" evidence="8">
    <location>
        <begin position="1948"/>
        <end position="1962"/>
    </location>
</feature>
<dbReference type="GO" id="GO:0051015">
    <property type="term" value="F:actin filament binding"/>
    <property type="evidence" value="ECO:0007669"/>
    <property type="project" value="TreeGrafter"/>
</dbReference>
<keyword evidence="2 6" id="KW-0067">ATP-binding</keyword>
<dbReference type="GO" id="GO:0031032">
    <property type="term" value="P:actomyosin structure organization"/>
    <property type="evidence" value="ECO:0007669"/>
    <property type="project" value="TreeGrafter"/>
</dbReference>
<keyword evidence="5 6" id="KW-0505">Motor protein</keyword>
<dbReference type="Gene3D" id="4.10.270.10">
    <property type="entry name" value="Myosin, subunit A"/>
    <property type="match status" value="1"/>
</dbReference>
<dbReference type="PROSITE" id="PS50096">
    <property type="entry name" value="IQ"/>
    <property type="match status" value="1"/>
</dbReference>
<feature type="domain" description="Myosin motor" evidence="9">
    <location>
        <begin position="407"/>
        <end position="1149"/>
    </location>
</feature>
<evidence type="ECO:0000256" key="1">
    <source>
        <dbReference type="ARBA" id="ARBA00022741"/>
    </source>
</evidence>
<evidence type="ECO:0000256" key="6">
    <source>
        <dbReference type="PROSITE-ProRule" id="PRU00782"/>
    </source>
</evidence>
<feature type="compositionally biased region" description="Polar residues" evidence="8">
    <location>
        <begin position="126"/>
        <end position="137"/>
    </location>
</feature>
<feature type="coiled-coil region" evidence="7">
    <location>
        <begin position="1513"/>
        <end position="1590"/>
    </location>
</feature>
<feature type="compositionally biased region" description="Basic and acidic residues" evidence="8">
    <location>
        <begin position="252"/>
        <end position="270"/>
    </location>
</feature>
<dbReference type="EMBL" id="JAOTOJ010000018">
    <property type="protein sequence ID" value="KAK9391809.1"/>
    <property type="molecule type" value="Genomic_DNA"/>
</dbReference>
<evidence type="ECO:0000256" key="7">
    <source>
        <dbReference type="SAM" id="Coils"/>
    </source>
</evidence>
<feature type="compositionally biased region" description="Basic and acidic residues" evidence="8">
    <location>
        <begin position="280"/>
        <end position="289"/>
    </location>
</feature>
<comment type="caution">
    <text evidence="10">The sequence shown here is derived from an EMBL/GenBank/DDBJ whole genome shotgun (WGS) entry which is preliminary data.</text>
</comment>
<dbReference type="CDD" id="cd01386">
    <property type="entry name" value="MYSc_Myo18"/>
    <property type="match status" value="1"/>
</dbReference>
<reference evidence="10 11" key="1">
    <citation type="journal article" date="2024" name="Proc. Natl. Acad. Sci. U.S.A.">
        <title>The genetic regulatory architecture and epigenomic basis for age-related changes in rattlesnake venom.</title>
        <authorList>
            <person name="Hogan M.P."/>
            <person name="Holding M.L."/>
            <person name="Nystrom G.S."/>
            <person name="Colston T.J."/>
            <person name="Bartlett D.A."/>
            <person name="Mason A.J."/>
            <person name="Ellsworth S.A."/>
            <person name="Rautsaw R.M."/>
            <person name="Lawrence K.C."/>
            <person name="Strickland J.L."/>
            <person name="He B."/>
            <person name="Fraser P."/>
            <person name="Margres M.J."/>
            <person name="Gilbert D.M."/>
            <person name="Gibbs H.L."/>
            <person name="Parkinson C.L."/>
            <person name="Rokyta D.R."/>
        </authorList>
    </citation>
    <scope>NUCLEOTIDE SEQUENCE [LARGE SCALE GENOMIC DNA]</scope>
    <source>
        <strain evidence="10">DRR0105</strain>
    </source>
</reference>
<dbReference type="PANTHER" id="PTHR45615:SF8">
    <property type="entry name" value="UNCONVENTIONAL MYOSIN-XVIIIB"/>
    <property type="match status" value="1"/>
</dbReference>
<evidence type="ECO:0000313" key="11">
    <source>
        <dbReference type="Proteomes" id="UP001474421"/>
    </source>
</evidence>
<feature type="compositionally biased region" description="Basic and acidic residues" evidence="8">
    <location>
        <begin position="82"/>
        <end position="92"/>
    </location>
</feature>
<evidence type="ECO:0000256" key="3">
    <source>
        <dbReference type="ARBA" id="ARBA00023054"/>
    </source>
</evidence>
<dbReference type="GO" id="GO:0005524">
    <property type="term" value="F:ATP binding"/>
    <property type="evidence" value="ECO:0007669"/>
    <property type="project" value="UniProtKB-UniRule"/>
</dbReference>
<feature type="compositionally biased region" description="Low complexity" evidence="8">
    <location>
        <begin position="1917"/>
        <end position="1927"/>
    </location>
</feature>
<dbReference type="GO" id="GO:0016461">
    <property type="term" value="C:unconventional myosin complex"/>
    <property type="evidence" value="ECO:0007669"/>
    <property type="project" value="TreeGrafter"/>
</dbReference>
<feature type="coiled-coil region" evidence="7">
    <location>
        <begin position="1845"/>
        <end position="1886"/>
    </location>
</feature>
<dbReference type="GO" id="GO:0003774">
    <property type="term" value="F:cytoskeletal motor activity"/>
    <property type="evidence" value="ECO:0007669"/>
    <property type="project" value="UniProtKB-UniRule"/>
</dbReference>
<keyword evidence="4 6" id="KW-0518">Myosin</keyword>